<evidence type="ECO:0000313" key="4">
    <source>
        <dbReference type="Proteomes" id="UP000027345"/>
    </source>
</evidence>
<dbReference type="InterPro" id="IPR036390">
    <property type="entry name" value="WH_DNA-bd_sf"/>
</dbReference>
<gene>
    <name evidence="3" type="ORF">DV20_26125</name>
</gene>
<dbReference type="STRING" id="287986.DV20_26125"/>
<feature type="transmembrane region" description="Helical" evidence="1">
    <location>
        <begin position="33"/>
        <end position="54"/>
    </location>
</feature>
<dbReference type="PANTHER" id="PTHR33164">
    <property type="entry name" value="TRANSCRIPTIONAL REGULATOR, MARR FAMILY"/>
    <property type="match status" value="1"/>
</dbReference>
<dbReference type="eggNOG" id="COG1846">
    <property type="taxonomic scope" value="Bacteria"/>
</dbReference>
<accession>A0A066U4K7</accession>
<dbReference type="EMBL" id="JMQI01000055">
    <property type="protein sequence ID" value="KDN19138.1"/>
    <property type="molecule type" value="Genomic_DNA"/>
</dbReference>
<dbReference type="SUPFAM" id="SSF46785">
    <property type="entry name" value="Winged helix' DNA-binding domain"/>
    <property type="match status" value="1"/>
</dbReference>
<keyword evidence="1" id="KW-1133">Transmembrane helix</keyword>
<dbReference type="PROSITE" id="PS50995">
    <property type="entry name" value="HTH_MARR_2"/>
    <property type="match status" value="1"/>
</dbReference>
<dbReference type="OrthoDB" id="5148120at2"/>
<dbReference type="GO" id="GO:0003700">
    <property type="term" value="F:DNA-binding transcription factor activity"/>
    <property type="evidence" value="ECO:0007669"/>
    <property type="project" value="InterPro"/>
</dbReference>
<dbReference type="PRINTS" id="PR00598">
    <property type="entry name" value="HTHMARR"/>
</dbReference>
<evidence type="ECO:0000313" key="3">
    <source>
        <dbReference type="EMBL" id="KDN19138.1"/>
    </source>
</evidence>
<organism evidence="3 4">
    <name type="scientific">Amycolatopsis rifamycinica</name>
    <dbReference type="NCBI Taxonomy" id="287986"/>
    <lineage>
        <taxon>Bacteria</taxon>
        <taxon>Bacillati</taxon>
        <taxon>Actinomycetota</taxon>
        <taxon>Actinomycetes</taxon>
        <taxon>Pseudonocardiales</taxon>
        <taxon>Pseudonocardiaceae</taxon>
        <taxon>Amycolatopsis</taxon>
    </lineage>
</organism>
<evidence type="ECO:0000259" key="2">
    <source>
        <dbReference type="PROSITE" id="PS50995"/>
    </source>
</evidence>
<keyword evidence="1" id="KW-0472">Membrane</keyword>
<dbReference type="Pfam" id="PF12802">
    <property type="entry name" value="MarR_2"/>
    <property type="match status" value="1"/>
</dbReference>
<dbReference type="SMART" id="SM00347">
    <property type="entry name" value="HTH_MARR"/>
    <property type="match status" value="1"/>
</dbReference>
<comment type="caution">
    <text evidence="3">The sequence shown here is derived from an EMBL/GenBank/DDBJ whole genome shotgun (WGS) entry which is preliminary data.</text>
</comment>
<name>A0A066U4K7_9PSEU</name>
<dbReference type="InterPro" id="IPR000835">
    <property type="entry name" value="HTH_MarR-typ"/>
</dbReference>
<dbReference type="PANTHER" id="PTHR33164:SF99">
    <property type="entry name" value="MARR FAMILY REGULATORY PROTEIN"/>
    <property type="match status" value="1"/>
</dbReference>
<dbReference type="GO" id="GO:0006950">
    <property type="term" value="P:response to stress"/>
    <property type="evidence" value="ECO:0007669"/>
    <property type="project" value="TreeGrafter"/>
</dbReference>
<dbReference type="Gene3D" id="1.10.10.10">
    <property type="entry name" value="Winged helix-like DNA-binding domain superfamily/Winged helix DNA-binding domain"/>
    <property type="match status" value="1"/>
</dbReference>
<proteinExistence type="predicted"/>
<dbReference type="Proteomes" id="UP000027345">
    <property type="component" value="Unassembled WGS sequence"/>
</dbReference>
<feature type="domain" description="HTH marR-type" evidence="2">
    <location>
        <begin position="4"/>
        <end position="136"/>
    </location>
</feature>
<keyword evidence="1" id="KW-0812">Transmembrane</keyword>
<keyword evidence="4" id="KW-1185">Reference proteome</keyword>
<evidence type="ECO:0000256" key="1">
    <source>
        <dbReference type="SAM" id="Phobius"/>
    </source>
</evidence>
<dbReference type="InterPro" id="IPR036388">
    <property type="entry name" value="WH-like_DNA-bd_sf"/>
</dbReference>
<dbReference type="AlphaFoldDB" id="A0A066U4K7"/>
<reference evidence="3 4" key="1">
    <citation type="submission" date="2014-05" db="EMBL/GenBank/DDBJ databases">
        <title>Draft genome sequence of Amycolatopsis rifamycinica DSM 46095.</title>
        <authorList>
            <person name="Lal R."/>
            <person name="Saxena A."/>
            <person name="Kumari R."/>
            <person name="Mukherjee U."/>
            <person name="Singh P."/>
            <person name="Sangwan N."/>
            <person name="Mahato N.K."/>
        </authorList>
    </citation>
    <scope>NUCLEOTIDE SEQUENCE [LARGE SCALE GENOMIC DNA]</scope>
    <source>
        <strain evidence="3 4">DSM 46095</strain>
    </source>
</reference>
<protein>
    <submittedName>
        <fullName evidence="3">MarR family transcriptional regulator</fullName>
    </submittedName>
</protein>
<dbReference type="InterPro" id="IPR039422">
    <property type="entry name" value="MarR/SlyA-like"/>
</dbReference>
<sequence length="138" mass="15135">MNEDDDLGALCAGAGRSLAEAERPVLERHGLTMWQYVVLSALAAGAAPSQLVLAQQIRYDKTRLIALLDALEADGLVLREPDPADRRARVVRLTPEGLERHAAVRMAIREVEERKLAGLPLEARRLLRSALAHLANTE</sequence>
<dbReference type="RefSeq" id="WP_043784533.1">
    <property type="nucleotide sequence ID" value="NZ_JMQI01000055.1"/>
</dbReference>